<gene>
    <name evidence="1" type="ORF">ABUW04_12385</name>
</gene>
<evidence type="ECO:0000313" key="1">
    <source>
        <dbReference type="EMBL" id="MFC1439061.1"/>
    </source>
</evidence>
<accession>A0ABV6XLF1</accession>
<organism evidence="1 2">
    <name type="scientific">Streptacidiphilus jeojiensis</name>
    <dbReference type="NCBI Taxonomy" id="3229225"/>
    <lineage>
        <taxon>Bacteria</taxon>
        <taxon>Bacillati</taxon>
        <taxon>Actinomycetota</taxon>
        <taxon>Actinomycetes</taxon>
        <taxon>Kitasatosporales</taxon>
        <taxon>Streptomycetaceae</taxon>
        <taxon>Streptacidiphilus</taxon>
    </lineage>
</organism>
<sequence>MPPFRRMTGRMTRQRIRATLRVALNSPMGRRVVANNSAQHLEMPQAKRRKAKLWTDVHVRRWQEAGERPSPVMVDGKFFTAPDGNWLHLDVVTTVRVASVVTVASP</sequence>
<dbReference type="RefSeq" id="WP_380564574.1">
    <property type="nucleotide sequence ID" value="NZ_JBEUKS010000004.1"/>
</dbReference>
<protein>
    <submittedName>
        <fullName evidence="1">Uncharacterized protein</fullName>
    </submittedName>
</protein>
<proteinExistence type="predicted"/>
<dbReference type="EMBL" id="JBEUKS010000004">
    <property type="protein sequence ID" value="MFC1439061.1"/>
    <property type="molecule type" value="Genomic_DNA"/>
</dbReference>
<reference evidence="1 2" key="1">
    <citation type="submission" date="2024-06" db="EMBL/GenBank/DDBJ databases">
        <authorList>
            <person name="Lee S.D."/>
        </authorList>
    </citation>
    <scope>NUCLEOTIDE SEQUENCE [LARGE SCALE GENOMIC DNA]</scope>
    <source>
        <strain evidence="1 2">N1-10</strain>
    </source>
</reference>
<comment type="caution">
    <text evidence="1">The sequence shown here is derived from an EMBL/GenBank/DDBJ whole genome shotgun (WGS) entry which is preliminary data.</text>
</comment>
<evidence type="ECO:0000313" key="2">
    <source>
        <dbReference type="Proteomes" id="UP001592581"/>
    </source>
</evidence>
<keyword evidence="2" id="KW-1185">Reference proteome</keyword>
<dbReference type="Proteomes" id="UP001592581">
    <property type="component" value="Unassembled WGS sequence"/>
</dbReference>
<name>A0ABV6XLF1_9ACTN</name>